<name>A0ABW3D4Q5_9BACL</name>
<dbReference type="EMBL" id="JBHTIU010000012">
    <property type="protein sequence ID" value="MFD0868410.1"/>
    <property type="molecule type" value="Genomic_DNA"/>
</dbReference>
<dbReference type="Proteomes" id="UP001597120">
    <property type="component" value="Unassembled WGS sequence"/>
</dbReference>
<dbReference type="RefSeq" id="WP_260982222.1">
    <property type="nucleotide sequence ID" value="NZ_JBHTIU010000012.1"/>
</dbReference>
<evidence type="ECO:0000313" key="2">
    <source>
        <dbReference type="Proteomes" id="UP001597120"/>
    </source>
</evidence>
<protein>
    <submittedName>
        <fullName evidence="1">DUF1963 domain-containing protein</fullName>
    </submittedName>
</protein>
<gene>
    <name evidence="1" type="ORF">ACFQ03_04560</name>
</gene>
<dbReference type="Gene3D" id="2.30.320.10">
    <property type="entry name" value="YwqG-like"/>
    <property type="match status" value="1"/>
</dbReference>
<sequence>MEPFTKTGGYPSYIQSPISLKEYQYVMQIASEEKPRFMIGDNGNLYLYRSRTDGSGTCTGIVIRDREVCEVKA</sequence>
<accession>A0ABW3D4Q5</accession>
<comment type="caution">
    <text evidence="1">The sequence shown here is derived from an EMBL/GenBank/DDBJ whole genome shotgun (WGS) entry which is preliminary data.</text>
</comment>
<reference evidence="2" key="1">
    <citation type="journal article" date="2019" name="Int. J. Syst. Evol. Microbiol.">
        <title>The Global Catalogue of Microorganisms (GCM) 10K type strain sequencing project: providing services to taxonomists for standard genome sequencing and annotation.</title>
        <authorList>
            <consortium name="The Broad Institute Genomics Platform"/>
            <consortium name="The Broad Institute Genome Sequencing Center for Infectious Disease"/>
            <person name="Wu L."/>
            <person name="Ma J."/>
        </authorList>
    </citation>
    <scope>NUCLEOTIDE SEQUENCE [LARGE SCALE GENOMIC DNA]</scope>
    <source>
        <strain evidence="2">CCUG 57263</strain>
    </source>
</reference>
<proteinExistence type="predicted"/>
<evidence type="ECO:0000313" key="1">
    <source>
        <dbReference type="EMBL" id="MFD0868410.1"/>
    </source>
</evidence>
<organism evidence="1 2">
    <name type="scientific">Paenibacillus residui</name>
    <dbReference type="NCBI Taxonomy" id="629724"/>
    <lineage>
        <taxon>Bacteria</taxon>
        <taxon>Bacillati</taxon>
        <taxon>Bacillota</taxon>
        <taxon>Bacilli</taxon>
        <taxon>Bacillales</taxon>
        <taxon>Paenibacillaceae</taxon>
        <taxon>Paenibacillus</taxon>
    </lineage>
</organism>
<keyword evidence="2" id="KW-1185">Reference proteome</keyword>